<name>A0ABW0NGF5_9BURK</name>
<keyword evidence="2" id="KW-1133">Transmembrane helix</keyword>
<gene>
    <name evidence="3" type="ORF">ACFPOE_17900</name>
</gene>
<keyword evidence="2" id="KW-0812">Transmembrane</keyword>
<evidence type="ECO:0000256" key="1">
    <source>
        <dbReference type="SAM" id="MobiDB-lite"/>
    </source>
</evidence>
<dbReference type="Proteomes" id="UP001596037">
    <property type="component" value="Unassembled WGS sequence"/>
</dbReference>
<sequence length="156" mass="16738">MNAMIDSPDPIDRQAAEQAIPALIGQVYECAPPAERGRMLEQLLQPLGVLSLVAIAHGIFAGIRLRSGARDFHIRLDEVTRVQASDVVALAQHVQQVSVEAVDNLAQLLSASPSLAASAATALLVAMLVKRRRARQAHTAMQDDEDPAPVAPRDRP</sequence>
<evidence type="ECO:0000313" key="4">
    <source>
        <dbReference type="Proteomes" id="UP001596037"/>
    </source>
</evidence>
<dbReference type="EMBL" id="JBHSMF010000009">
    <property type="protein sequence ID" value="MFC5499424.1"/>
    <property type="molecule type" value="Genomic_DNA"/>
</dbReference>
<feature type="transmembrane region" description="Helical" evidence="2">
    <location>
        <begin position="43"/>
        <end position="63"/>
    </location>
</feature>
<reference evidence="4" key="1">
    <citation type="journal article" date="2019" name="Int. J. Syst. Evol. Microbiol.">
        <title>The Global Catalogue of Microorganisms (GCM) 10K type strain sequencing project: providing services to taxonomists for standard genome sequencing and annotation.</title>
        <authorList>
            <consortium name="The Broad Institute Genomics Platform"/>
            <consortium name="The Broad Institute Genome Sequencing Center for Infectious Disease"/>
            <person name="Wu L."/>
            <person name="Ma J."/>
        </authorList>
    </citation>
    <scope>NUCLEOTIDE SEQUENCE [LARGE SCALE GENOMIC DNA]</scope>
    <source>
        <strain evidence="4">CCUG 57401</strain>
    </source>
</reference>
<organism evidence="3 4">
    <name type="scientific">Caenimonas terrae</name>
    <dbReference type="NCBI Taxonomy" id="696074"/>
    <lineage>
        <taxon>Bacteria</taxon>
        <taxon>Pseudomonadati</taxon>
        <taxon>Pseudomonadota</taxon>
        <taxon>Betaproteobacteria</taxon>
        <taxon>Burkholderiales</taxon>
        <taxon>Comamonadaceae</taxon>
        <taxon>Caenimonas</taxon>
    </lineage>
</organism>
<comment type="caution">
    <text evidence="3">The sequence shown here is derived from an EMBL/GenBank/DDBJ whole genome shotgun (WGS) entry which is preliminary data.</text>
</comment>
<dbReference type="RefSeq" id="WP_376851647.1">
    <property type="nucleotide sequence ID" value="NZ_JBHSMF010000009.1"/>
</dbReference>
<accession>A0ABW0NGF5</accession>
<evidence type="ECO:0000256" key="2">
    <source>
        <dbReference type="SAM" id="Phobius"/>
    </source>
</evidence>
<evidence type="ECO:0000313" key="3">
    <source>
        <dbReference type="EMBL" id="MFC5499424.1"/>
    </source>
</evidence>
<proteinExistence type="predicted"/>
<keyword evidence="2" id="KW-0472">Membrane</keyword>
<keyword evidence="4" id="KW-1185">Reference proteome</keyword>
<protein>
    <submittedName>
        <fullName evidence="3">Uncharacterized protein</fullName>
    </submittedName>
</protein>
<feature type="region of interest" description="Disordered" evidence="1">
    <location>
        <begin position="136"/>
        <end position="156"/>
    </location>
</feature>